<feature type="domain" description="EamA" evidence="7">
    <location>
        <begin position="20"/>
        <end position="152"/>
    </location>
</feature>
<evidence type="ECO:0000256" key="5">
    <source>
        <dbReference type="ARBA" id="ARBA00023136"/>
    </source>
</evidence>
<dbReference type="OrthoDB" id="8688375at2"/>
<reference evidence="8 9" key="1">
    <citation type="journal article" date="2017" name="Int. J. Syst. Evol. Microbiol.">
        <title>Roseitalea porphyridii gen. nov., sp. nov., isolated from a red alga, and reclassification of Hoeflea suaedae Chung et al. 2013 as Pseudohoeflea suaedae gen. nov., comb. nov.</title>
        <authorList>
            <person name="Hyeon J.W."/>
            <person name="Jeong S.E."/>
            <person name="Baek K."/>
            <person name="Jeon C.O."/>
        </authorList>
    </citation>
    <scope>NUCLEOTIDE SEQUENCE [LARGE SCALE GENOMIC DNA]</scope>
    <source>
        <strain evidence="8 9">MA7-20</strain>
    </source>
</reference>
<evidence type="ECO:0000256" key="6">
    <source>
        <dbReference type="SAM" id="Phobius"/>
    </source>
</evidence>
<dbReference type="EMBL" id="CP036532">
    <property type="protein sequence ID" value="QBK31700.1"/>
    <property type="molecule type" value="Genomic_DNA"/>
</dbReference>
<dbReference type="Pfam" id="PF00892">
    <property type="entry name" value="EamA"/>
    <property type="match status" value="2"/>
</dbReference>
<evidence type="ECO:0000256" key="2">
    <source>
        <dbReference type="ARBA" id="ARBA00022475"/>
    </source>
</evidence>
<feature type="transmembrane region" description="Helical" evidence="6">
    <location>
        <begin position="285"/>
        <end position="303"/>
    </location>
</feature>
<proteinExistence type="predicted"/>
<feature type="transmembrane region" description="Helical" evidence="6">
    <location>
        <begin position="105"/>
        <end position="127"/>
    </location>
</feature>
<feature type="transmembrane region" description="Helical" evidence="6">
    <location>
        <begin position="80"/>
        <end position="99"/>
    </location>
</feature>
<feature type="transmembrane region" description="Helical" evidence="6">
    <location>
        <begin position="231"/>
        <end position="250"/>
    </location>
</feature>
<feature type="transmembrane region" description="Helical" evidence="6">
    <location>
        <begin position="165"/>
        <end position="185"/>
    </location>
</feature>
<dbReference type="InterPro" id="IPR050638">
    <property type="entry name" value="AA-Vitamin_Transporters"/>
</dbReference>
<keyword evidence="9" id="KW-1185">Reference proteome</keyword>
<comment type="subcellular location">
    <subcellularLocation>
        <location evidence="1">Cell membrane</location>
        <topology evidence="1">Multi-pass membrane protein</topology>
    </subcellularLocation>
</comment>
<dbReference type="Proteomes" id="UP000293719">
    <property type="component" value="Chromosome"/>
</dbReference>
<keyword evidence="5 6" id="KW-0472">Membrane</keyword>
<keyword evidence="4 6" id="KW-1133">Transmembrane helix</keyword>
<dbReference type="AlphaFoldDB" id="A0A4P6V540"/>
<keyword evidence="2" id="KW-1003">Cell membrane</keyword>
<protein>
    <submittedName>
        <fullName evidence="8">DMT family transporter</fullName>
    </submittedName>
</protein>
<sequence length="307" mass="32161">MSAPATAGAPKRPVRLLIALGALVLFGLFWGAGQPLTKVAVSTGHHPMGLVFWQFVFAGTALGIVTAMRGDRLRFDAHHLRFYILIALIGTLLPGLFSYTAVSHLPAGIVAVALATVPMMALMIALGIGNERFALHRVTGIALGVAAMMLIALPEASLPDRSMAPWLVVALVAPFCYAAEGNYMAKDAPAGLHPIPALFAACIAGALISAPLAISTGTWVDLTQPWRAPEYAIAGSGLAHAVAYSGYMWLIAYAGVVFTAQISYIVTGAALAFSIVFLGESYSGWVWGAVAMMAIGLFLVQPARNVD</sequence>
<dbReference type="PANTHER" id="PTHR32322:SF18">
    <property type="entry name" value="S-ADENOSYLMETHIONINE_S-ADENOSYLHOMOCYSTEINE TRANSPORTER"/>
    <property type="match status" value="1"/>
</dbReference>
<feature type="transmembrane region" description="Helical" evidence="6">
    <location>
        <begin position="134"/>
        <end position="153"/>
    </location>
</feature>
<dbReference type="PANTHER" id="PTHR32322">
    <property type="entry name" value="INNER MEMBRANE TRANSPORTER"/>
    <property type="match status" value="1"/>
</dbReference>
<feature type="transmembrane region" description="Helical" evidence="6">
    <location>
        <begin position="197"/>
        <end position="219"/>
    </location>
</feature>
<accession>A0A4P6V540</accession>
<dbReference type="SUPFAM" id="SSF103481">
    <property type="entry name" value="Multidrug resistance efflux transporter EmrE"/>
    <property type="match status" value="2"/>
</dbReference>
<organism evidence="8 9">
    <name type="scientific">Roseitalea porphyridii</name>
    <dbReference type="NCBI Taxonomy" id="1852022"/>
    <lineage>
        <taxon>Bacteria</taxon>
        <taxon>Pseudomonadati</taxon>
        <taxon>Pseudomonadota</taxon>
        <taxon>Alphaproteobacteria</taxon>
        <taxon>Hyphomicrobiales</taxon>
        <taxon>Ahrensiaceae</taxon>
        <taxon>Roseitalea</taxon>
    </lineage>
</organism>
<evidence type="ECO:0000256" key="4">
    <source>
        <dbReference type="ARBA" id="ARBA00022989"/>
    </source>
</evidence>
<feature type="domain" description="EamA" evidence="7">
    <location>
        <begin position="166"/>
        <end position="300"/>
    </location>
</feature>
<dbReference type="InterPro" id="IPR000620">
    <property type="entry name" value="EamA_dom"/>
</dbReference>
<name>A0A4P6V540_9HYPH</name>
<dbReference type="KEGG" id="rpod:E0E05_14460"/>
<dbReference type="InterPro" id="IPR037185">
    <property type="entry name" value="EmrE-like"/>
</dbReference>
<feature type="transmembrane region" description="Helical" evidence="6">
    <location>
        <begin position="262"/>
        <end position="279"/>
    </location>
</feature>
<feature type="transmembrane region" description="Helical" evidence="6">
    <location>
        <begin position="47"/>
        <end position="68"/>
    </location>
</feature>
<keyword evidence="3 6" id="KW-0812">Transmembrane</keyword>
<dbReference type="RefSeq" id="WP_131617355.1">
    <property type="nucleotide sequence ID" value="NZ_CP036532.1"/>
</dbReference>
<gene>
    <name evidence="8" type="ORF">E0E05_14460</name>
</gene>
<evidence type="ECO:0000313" key="9">
    <source>
        <dbReference type="Proteomes" id="UP000293719"/>
    </source>
</evidence>
<evidence type="ECO:0000313" key="8">
    <source>
        <dbReference type="EMBL" id="QBK31700.1"/>
    </source>
</evidence>
<evidence type="ECO:0000256" key="3">
    <source>
        <dbReference type="ARBA" id="ARBA00022692"/>
    </source>
</evidence>
<dbReference type="GeneID" id="90768507"/>
<dbReference type="GO" id="GO:0005886">
    <property type="term" value="C:plasma membrane"/>
    <property type="evidence" value="ECO:0007669"/>
    <property type="project" value="UniProtKB-SubCell"/>
</dbReference>
<evidence type="ECO:0000256" key="1">
    <source>
        <dbReference type="ARBA" id="ARBA00004651"/>
    </source>
</evidence>
<evidence type="ECO:0000259" key="7">
    <source>
        <dbReference type="Pfam" id="PF00892"/>
    </source>
</evidence>